<evidence type="ECO:0000313" key="1">
    <source>
        <dbReference type="EMBL" id="KAI3703066.1"/>
    </source>
</evidence>
<organism evidence="1 2">
    <name type="scientific">Arctium lappa</name>
    <name type="common">Greater burdock</name>
    <name type="synonym">Lappa major</name>
    <dbReference type="NCBI Taxonomy" id="4217"/>
    <lineage>
        <taxon>Eukaryota</taxon>
        <taxon>Viridiplantae</taxon>
        <taxon>Streptophyta</taxon>
        <taxon>Embryophyta</taxon>
        <taxon>Tracheophyta</taxon>
        <taxon>Spermatophyta</taxon>
        <taxon>Magnoliopsida</taxon>
        <taxon>eudicotyledons</taxon>
        <taxon>Gunneridae</taxon>
        <taxon>Pentapetalae</taxon>
        <taxon>asterids</taxon>
        <taxon>campanulids</taxon>
        <taxon>Asterales</taxon>
        <taxon>Asteraceae</taxon>
        <taxon>Carduoideae</taxon>
        <taxon>Cardueae</taxon>
        <taxon>Arctiinae</taxon>
        <taxon>Arctium</taxon>
    </lineage>
</organism>
<accession>A0ACB8ZZZ6</accession>
<dbReference type="EMBL" id="CM042055">
    <property type="protein sequence ID" value="KAI3703066.1"/>
    <property type="molecule type" value="Genomic_DNA"/>
</dbReference>
<name>A0ACB8ZZZ6_ARCLA</name>
<evidence type="ECO:0000313" key="2">
    <source>
        <dbReference type="Proteomes" id="UP001055879"/>
    </source>
</evidence>
<comment type="caution">
    <text evidence="1">The sequence shown here is derived from an EMBL/GenBank/DDBJ whole genome shotgun (WGS) entry which is preliminary data.</text>
</comment>
<sequence>MMFNVSDFVSSFMGLFLCIVGLFHKTEEEDRNHNLEEPLLNSSGLRVRDEIESTYENASFFSLLTFSWMSSVIANGNKKPLDLKDVPTLAEIDSVSRVFPVLRDKVESLSNGDNQITTFSLTKALLYVMWKEVVITGLLVLVYSLSNFVGPYLIDSFVQYLNGHRDFEHQGYVLVAAFTVSKIVGSIAQRHWYFKLQQAGIRARSAIVAMIYQKGLTISGQSKQGSSSGEIINLMAVDAERIGDYGWYMHDFWLVFVQVGVGLALLYRNLGLAAIAALVAMILVLLANLPLGSLQEKLQDDLMKSKDKRMKATSEILRNMRILKLQGWEMKFLSKIIKLRDEEERPLKKYLYTLSVNSFLFWGAPIVVAVVTFATCLLTGIPLESGKVISTLATFQILEEPIYNLPDSISVFFQTKVSLDRIATFLRLNDIDSKAIDKVPRGGSDMSVEIINGNFSWDVTSPNPTLKDINIRVNHGMRVAVCGTVGSGKSSLLSCILGEVSKISGSVKVAGTKAYVAQSPWIQSGKIEDNILFGREMDRERYDKVLEACSLKKDLEVLSFGDQTVIGERGINLSGGQKQRIQITRALYQDADIYLFDDPFSAVDAHTGSHIFKECMLQFLVSKTVIYITHQVEFLPAADLILVLRDGRITQAGKYNDILNSGSDFMGLVGAHKEALSAIDSIKTNNPEGIESSKENSNDSQNGETDDISGMKAQLVQEEEREKGRVGFPVYWKYVTTAYGGALGPFIILAQICFQMLEIGSNYWMAWASPVSASDPARVTGSTLITVYVALAVGCALCILTRGLLLATVAYKAATLLFHKMHLAIFRSPMSFFDSTPSGRILNRASTDQSAVDTQVPYQVGSFVFAIVQLFGIVAVMSQAAWQVILFFVPVAGICIWLQQYYLPSAREMARLVGVCKGPVIQNFSETISGSMTIRSFDQQGRFQDTNLKLNDDFSRPKFHAVAAMEWLCIRLDMLSSVTFAAFLVFLISIPEGTIDPSIAGVAVTYGLTLNGLQAWVVWTLTNLENKIISVERIFQYYSIPAEPPLIIESNRPDDQWPSQGAVDIRHLQVRYAPHMPLVLRGLMCTFEGGKKTGIVGRTGSGKSTLIQTLFRIVEPSVGKILIDGINISTIGLHDLRSRLSIIPQDPTMFEGTIRSNMDPLEEYADDKIWEALDKCQLGDEVRKKEGKLDSSVTENGENWSVGQRQLVCLGRVLLKKTKVLVLDEATASVDTATDGMIQQTLAQHFSDSTVIMIAHRITSVLDSDMVLVLEQGLIDEYDSPTKLLDDQSSSFAKLVAEYSIRSNSSFENLTAT</sequence>
<reference evidence="1 2" key="2">
    <citation type="journal article" date="2022" name="Mol. Ecol. Resour.">
        <title>The genomes of chicory, endive, great burdock and yacon provide insights into Asteraceae paleo-polyploidization history and plant inulin production.</title>
        <authorList>
            <person name="Fan W."/>
            <person name="Wang S."/>
            <person name="Wang H."/>
            <person name="Wang A."/>
            <person name="Jiang F."/>
            <person name="Liu H."/>
            <person name="Zhao H."/>
            <person name="Xu D."/>
            <person name="Zhang Y."/>
        </authorList>
    </citation>
    <scope>NUCLEOTIDE SEQUENCE [LARGE SCALE GENOMIC DNA]</scope>
    <source>
        <strain evidence="2">cv. Niubang</strain>
    </source>
</reference>
<proteinExistence type="predicted"/>
<protein>
    <submittedName>
        <fullName evidence="1">Uncharacterized protein</fullName>
    </submittedName>
</protein>
<reference evidence="2" key="1">
    <citation type="journal article" date="2022" name="Mol. Ecol. Resour.">
        <title>The genomes of chicory, endive, great burdock and yacon provide insights into Asteraceae palaeo-polyploidization history and plant inulin production.</title>
        <authorList>
            <person name="Fan W."/>
            <person name="Wang S."/>
            <person name="Wang H."/>
            <person name="Wang A."/>
            <person name="Jiang F."/>
            <person name="Liu H."/>
            <person name="Zhao H."/>
            <person name="Xu D."/>
            <person name="Zhang Y."/>
        </authorList>
    </citation>
    <scope>NUCLEOTIDE SEQUENCE [LARGE SCALE GENOMIC DNA]</scope>
    <source>
        <strain evidence="2">cv. Niubang</strain>
    </source>
</reference>
<gene>
    <name evidence="1" type="ORF">L6452_28821</name>
</gene>
<dbReference type="Proteomes" id="UP001055879">
    <property type="component" value="Linkage Group LG09"/>
</dbReference>
<keyword evidence="2" id="KW-1185">Reference proteome</keyword>